<protein>
    <submittedName>
        <fullName evidence="1">Uncharacterized protein</fullName>
    </submittedName>
</protein>
<accession>A0ABR4ER27</accession>
<evidence type="ECO:0000313" key="2">
    <source>
        <dbReference type="Proteomes" id="UP001600888"/>
    </source>
</evidence>
<keyword evidence="2" id="KW-1185">Reference proteome</keyword>
<organism evidence="1 2">
    <name type="scientific">Diaporthe vaccinii</name>
    <dbReference type="NCBI Taxonomy" id="105482"/>
    <lineage>
        <taxon>Eukaryota</taxon>
        <taxon>Fungi</taxon>
        <taxon>Dikarya</taxon>
        <taxon>Ascomycota</taxon>
        <taxon>Pezizomycotina</taxon>
        <taxon>Sordariomycetes</taxon>
        <taxon>Sordariomycetidae</taxon>
        <taxon>Diaporthales</taxon>
        <taxon>Diaporthaceae</taxon>
        <taxon>Diaporthe</taxon>
        <taxon>Diaporthe eres species complex</taxon>
    </lineage>
</organism>
<name>A0ABR4ER27_9PEZI</name>
<reference evidence="1 2" key="1">
    <citation type="submission" date="2024-03" db="EMBL/GenBank/DDBJ databases">
        <title>A high-quality draft genome sequence of Diaporthe vaccinii, a causative agent of upright dieback and viscid rot disease in cranberry plants.</title>
        <authorList>
            <person name="Sarrasin M."/>
            <person name="Lang B.F."/>
            <person name="Burger G."/>
        </authorList>
    </citation>
    <scope>NUCLEOTIDE SEQUENCE [LARGE SCALE GENOMIC DNA]</scope>
    <source>
        <strain evidence="1 2">IS7</strain>
    </source>
</reference>
<dbReference type="EMBL" id="JBAWTH010000034">
    <property type="protein sequence ID" value="KAL2284901.1"/>
    <property type="molecule type" value="Genomic_DNA"/>
</dbReference>
<sequence length="135" mass="14627">MLLENPLVAGGALVAVDMLFGVDETLVSVDDLLDAVGALSGVDDMVVTVDAAVVDGIEEAGLIDEELGNAAVDEDVWRIDRLEVCDDRDEDIVCVLRLDEVKRVDEVKTVDDVKRLGDVKVIDRLSVVRPELLLL</sequence>
<evidence type="ECO:0000313" key="1">
    <source>
        <dbReference type="EMBL" id="KAL2284901.1"/>
    </source>
</evidence>
<gene>
    <name evidence="1" type="ORF">FJTKL_08714</name>
</gene>
<comment type="caution">
    <text evidence="1">The sequence shown here is derived from an EMBL/GenBank/DDBJ whole genome shotgun (WGS) entry which is preliminary data.</text>
</comment>
<proteinExistence type="predicted"/>
<dbReference type="Proteomes" id="UP001600888">
    <property type="component" value="Unassembled WGS sequence"/>
</dbReference>